<dbReference type="NCBIfam" id="NF041384">
    <property type="entry name" value="YHS_seleno_dom"/>
    <property type="match status" value="1"/>
</dbReference>
<feature type="signal peptide" evidence="1">
    <location>
        <begin position="1"/>
        <end position="22"/>
    </location>
</feature>
<organism evidence="2 3">
    <name type="scientific">Reinekea marina</name>
    <dbReference type="NCBI Taxonomy" id="1310421"/>
    <lineage>
        <taxon>Bacteria</taxon>
        <taxon>Pseudomonadati</taxon>
        <taxon>Pseudomonadota</taxon>
        <taxon>Gammaproteobacteria</taxon>
        <taxon>Oceanospirillales</taxon>
        <taxon>Saccharospirillaceae</taxon>
        <taxon>Reinekea</taxon>
    </lineage>
</organism>
<name>A0ABV7WT93_9GAMM</name>
<dbReference type="EMBL" id="JBHRYN010000012">
    <property type="protein sequence ID" value="MFC3702287.1"/>
    <property type="molecule type" value="Genomic_DNA"/>
</dbReference>
<sequence length="148" mass="16609">MKTLKLKTLFLLGYIGFSTAFAADAIYTPWHNNLAIKGYDSVAYFTLNKAIKGDTSHSFEWQGANWLFSSAENKALFVASPETYAPQYGGYCAYAVAKNSVAGVDPTQFTIHEGKLYLNYSQKIQSQWLQQKEAFIAEADKNWPNVLE</sequence>
<feature type="chain" id="PRO_5046595131" evidence="1">
    <location>
        <begin position="23"/>
        <end position="148"/>
    </location>
</feature>
<evidence type="ECO:0000256" key="1">
    <source>
        <dbReference type="SAM" id="SignalP"/>
    </source>
</evidence>
<dbReference type="RefSeq" id="WP_377363089.1">
    <property type="nucleotide sequence ID" value="NZ_JBHRYN010000012.1"/>
</dbReference>
<proteinExistence type="predicted"/>
<comment type="caution">
    <text evidence="2">The sequence shown here is derived from an EMBL/GenBank/DDBJ whole genome shotgun (WGS) entry which is preliminary data.</text>
</comment>
<dbReference type="Proteomes" id="UP001595710">
    <property type="component" value="Unassembled WGS sequence"/>
</dbReference>
<protein>
    <submittedName>
        <fullName evidence="2">YHS domain-containing (Seleno)protein</fullName>
    </submittedName>
</protein>
<accession>A0ABV7WT93</accession>
<gene>
    <name evidence="2" type="ORF">ACFOND_11600</name>
</gene>
<evidence type="ECO:0000313" key="2">
    <source>
        <dbReference type="EMBL" id="MFC3702287.1"/>
    </source>
</evidence>
<evidence type="ECO:0000313" key="3">
    <source>
        <dbReference type="Proteomes" id="UP001595710"/>
    </source>
</evidence>
<reference evidence="3" key="1">
    <citation type="journal article" date="2019" name="Int. J. Syst. Evol. Microbiol.">
        <title>The Global Catalogue of Microorganisms (GCM) 10K type strain sequencing project: providing services to taxonomists for standard genome sequencing and annotation.</title>
        <authorList>
            <consortium name="The Broad Institute Genomics Platform"/>
            <consortium name="The Broad Institute Genome Sequencing Center for Infectious Disease"/>
            <person name="Wu L."/>
            <person name="Ma J."/>
        </authorList>
    </citation>
    <scope>NUCLEOTIDE SEQUENCE [LARGE SCALE GENOMIC DNA]</scope>
    <source>
        <strain evidence="3">CECT 8288</strain>
    </source>
</reference>
<keyword evidence="3" id="KW-1185">Reference proteome</keyword>
<keyword evidence="1" id="KW-0732">Signal</keyword>